<sequence length="143" mass="15380">MLQRRLMPVLLPPNRITTPPSRHRKARSGGGASCPPDPVATTSPPVDPITRRPKASASTGGSSAALMAAVSPWRRAPRGNPTLFFFLLSLSLIRIHSWWGSCTTPFTAAPSLPMCCCNGIEAYSNRAMVKFGPYEVDPATCRS</sequence>
<accession>A0A0E0JJ33</accession>
<dbReference type="Gramene" id="OPUNC01G16960.1">
    <property type="protein sequence ID" value="OPUNC01G16960.1"/>
    <property type="gene ID" value="OPUNC01G16960"/>
</dbReference>
<dbReference type="Gramene" id="OPUNC01G16960.2">
    <property type="protein sequence ID" value="OPUNC01G16960.2"/>
    <property type="gene ID" value="OPUNC01G16960"/>
</dbReference>
<dbReference type="HOGENOM" id="CLU_1809322_0_0_1"/>
<proteinExistence type="predicted"/>
<evidence type="ECO:0000313" key="2">
    <source>
        <dbReference type="EnsemblPlants" id="OPUNC01G16960.2"/>
    </source>
</evidence>
<dbReference type="EnsemblPlants" id="OPUNC01G16960.1">
    <property type="protein sequence ID" value="OPUNC01G16960.1"/>
    <property type="gene ID" value="OPUNC01G16960"/>
</dbReference>
<dbReference type="Proteomes" id="UP000026962">
    <property type="component" value="Chromosome 1"/>
</dbReference>
<keyword evidence="3" id="KW-1185">Reference proteome</keyword>
<evidence type="ECO:0000313" key="3">
    <source>
        <dbReference type="Proteomes" id="UP000026962"/>
    </source>
</evidence>
<dbReference type="AlphaFoldDB" id="A0A0E0JJ33"/>
<protein>
    <submittedName>
        <fullName evidence="2">Uncharacterized protein</fullName>
    </submittedName>
</protein>
<name>A0A0E0JJ33_ORYPU</name>
<reference evidence="2" key="1">
    <citation type="submission" date="2015-04" db="UniProtKB">
        <authorList>
            <consortium name="EnsemblPlants"/>
        </authorList>
    </citation>
    <scope>IDENTIFICATION</scope>
</reference>
<feature type="region of interest" description="Disordered" evidence="1">
    <location>
        <begin position="1"/>
        <end position="61"/>
    </location>
</feature>
<dbReference type="EnsemblPlants" id="OPUNC01G16960.2">
    <property type="protein sequence ID" value="OPUNC01G16960.2"/>
    <property type="gene ID" value="OPUNC01G16960"/>
</dbReference>
<reference evidence="2" key="2">
    <citation type="submission" date="2018-05" db="EMBL/GenBank/DDBJ databases">
        <title>OpunRS2 (Oryza punctata Reference Sequence Version 2).</title>
        <authorList>
            <person name="Zhang J."/>
            <person name="Kudrna D."/>
            <person name="Lee S."/>
            <person name="Talag J."/>
            <person name="Welchert J."/>
            <person name="Wing R.A."/>
        </authorList>
    </citation>
    <scope>NUCLEOTIDE SEQUENCE [LARGE SCALE GENOMIC DNA]</scope>
</reference>
<organism evidence="2">
    <name type="scientific">Oryza punctata</name>
    <name type="common">Red rice</name>
    <dbReference type="NCBI Taxonomy" id="4537"/>
    <lineage>
        <taxon>Eukaryota</taxon>
        <taxon>Viridiplantae</taxon>
        <taxon>Streptophyta</taxon>
        <taxon>Embryophyta</taxon>
        <taxon>Tracheophyta</taxon>
        <taxon>Spermatophyta</taxon>
        <taxon>Magnoliopsida</taxon>
        <taxon>Liliopsida</taxon>
        <taxon>Poales</taxon>
        <taxon>Poaceae</taxon>
        <taxon>BOP clade</taxon>
        <taxon>Oryzoideae</taxon>
        <taxon>Oryzeae</taxon>
        <taxon>Oryzinae</taxon>
        <taxon>Oryza</taxon>
    </lineage>
</organism>
<evidence type="ECO:0000256" key="1">
    <source>
        <dbReference type="SAM" id="MobiDB-lite"/>
    </source>
</evidence>